<name>A0ABY4LAA2_THEAE</name>
<gene>
    <name evidence="2" type="ORF">FOF52_06710</name>
</gene>
<keyword evidence="3" id="KW-1185">Reference proteome</keyword>
<evidence type="ECO:0000313" key="3">
    <source>
        <dbReference type="Proteomes" id="UP000832041"/>
    </source>
</evidence>
<accession>A0ABY4LAA2</accession>
<dbReference type="SUPFAM" id="SSF51294">
    <property type="entry name" value="Hedgehog/intein (Hint) domain"/>
    <property type="match status" value="1"/>
</dbReference>
<feature type="compositionally biased region" description="Low complexity" evidence="1">
    <location>
        <begin position="1"/>
        <end position="30"/>
    </location>
</feature>
<dbReference type="InterPro" id="IPR036844">
    <property type="entry name" value="Hint_dom_sf"/>
</dbReference>
<dbReference type="Pfam" id="PF07591">
    <property type="entry name" value="PT-HINT"/>
    <property type="match status" value="1"/>
</dbReference>
<proteinExistence type="predicted"/>
<dbReference type="Gene3D" id="2.170.16.10">
    <property type="entry name" value="Hedgehog/Intein (Hint) domain"/>
    <property type="match status" value="1"/>
</dbReference>
<evidence type="ECO:0000313" key="2">
    <source>
        <dbReference type="EMBL" id="UPT23375.1"/>
    </source>
</evidence>
<sequence>MSAPARPAPSQASQAAPGTAAGSSSPPDAGRGFDRDGLVGTTDAPPFWAPELARWVDAVDLEPGTWLRTSAGPWVQVSAVTVRTAENQRVHNLTVDGLHTYRVAAGNADLPVHNDSVGGLCPEAGAIAEHANERFDQGATDHYVRGIAHTELAEYVDDVLNQEIPGLGVRYGLRNGRTAYWALSGESSSSRMRARLTAAPCSLPLPL</sequence>
<evidence type="ECO:0000256" key="1">
    <source>
        <dbReference type="SAM" id="MobiDB-lite"/>
    </source>
</evidence>
<protein>
    <submittedName>
        <fullName evidence="2">Uncharacterized protein</fullName>
    </submittedName>
</protein>
<feature type="region of interest" description="Disordered" evidence="1">
    <location>
        <begin position="1"/>
        <end position="44"/>
    </location>
</feature>
<dbReference type="Proteomes" id="UP000832041">
    <property type="component" value="Chromosome"/>
</dbReference>
<dbReference type="EMBL" id="CP051627">
    <property type="protein sequence ID" value="UPT23375.1"/>
    <property type="molecule type" value="Genomic_DNA"/>
</dbReference>
<organism evidence="2 3">
    <name type="scientific">Thermobifida alba</name>
    <name type="common">Thermomonospora alba</name>
    <dbReference type="NCBI Taxonomy" id="53522"/>
    <lineage>
        <taxon>Bacteria</taxon>
        <taxon>Bacillati</taxon>
        <taxon>Actinomycetota</taxon>
        <taxon>Actinomycetes</taxon>
        <taxon>Streptosporangiales</taxon>
        <taxon>Nocardiopsidaceae</taxon>
        <taxon>Thermobifida</taxon>
    </lineage>
</organism>
<reference evidence="2 3" key="1">
    <citation type="submission" date="2020-04" db="EMBL/GenBank/DDBJ databases">
        <title>Thermobifida alba genome sequencing and assembly.</title>
        <authorList>
            <person name="Luzics S."/>
            <person name="Horvath B."/>
            <person name="Nagy I."/>
            <person name="Toth A."/>
            <person name="Nagy I."/>
            <person name="Kukolya J."/>
        </authorList>
    </citation>
    <scope>NUCLEOTIDE SEQUENCE [LARGE SCALE GENOMIC DNA]</scope>
    <source>
        <strain evidence="2 3">DSM 43795</strain>
    </source>
</reference>